<dbReference type="Proteomes" id="UP000182737">
    <property type="component" value="Unassembled WGS sequence"/>
</dbReference>
<dbReference type="InterPro" id="IPR029016">
    <property type="entry name" value="GAF-like_dom_sf"/>
</dbReference>
<evidence type="ECO:0000256" key="1">
    <source>
        <dbReference type="ARBA" id="ARBA00038454"/>
    </source>
</evidence>
<evidence type="ECO:0000313" key="4">
    <source>
        <dbReference type="Proteomes" id="UP000182737"/>
    </source>
</evidence>
<dbReference type="RefSeq" id="WP_074929686.1">
    <property type="nucleotide sequence ID" value="NZ_FORI01000001.1"/>
</dbReference>
<dbReference type="GO" id="GO:0033745">
    <property type="term" value="F:L-methionine-(R)-S-oxide reductase activity"/>
    <property type="evidence" value="ECO:0007669"/>
    <property type="project" value="TreeGrafter"/>
</dbReference>
<dbReference type="InterPro" id="IPR003018">
    <property type="entry name" value="GAF"/>
</dbReference>
<name>A0A1I3HVZ1_9SPIR</name>
<dbReference type="InterPro" id="IPR051330">
    <property type="entry name" value="Phosphatase_reg/MetRdx"/>
</dbReference>
<accession>A0A1I3HVZ1</accession>
<evidence type="ECO:0000313" key="3">
    <source>
        <dbReference type="EMBL" id="SFI39730.1"/>
    </source>
</evidence>
<dbReference type="AlphaFoldDB" id="A0A1I3HVZ1"/>
<dbReference type="EMBL" id="FORI01000001">
    <property type="protein sequence ID" value="SFI39730.1"/>
    <property type="molecule type" value="Genomic_DNA"/>
</dbReference>
<dbReference type="SUPFAM" id="SSF55781">
    <property type="entry name" value="GAF domain-like"/>
    <property type="match status" value="1"/>
</dbReference>
<dbReference type="Gene3D" id="3.30.450.40">
    <property type="match status" value="1"/>
</dbReference>
<comment type="similarity">
    <text evidence="1">Belongs to the free Met sulfoxide reductase family.</text>
</comment>
<dbReference type="InterPro" id="IPR000614">
    <property type="entry name" value="FRMsr_CS"/>
</dbReference>
<dbReference type="Pfam" id="PF13185">
    <property type="entry name" value="GAF_2"/>
    <property type="match status" value="1"/>
</dbReference>
<sequence length="154" mass="16684">MKTKYDELCLNLKGITEGESHAVPNMANAAALLWHALEDINWAGFYTMEAEGYLLLGPFQGKPACIRIPVGKGVCGTAVAENKTQLIKDVHQFAGHIACDAASNSEIVVPLHDADGRIVGVLDIDSPSVGRFTEEDRTGLEEFARILEAACEWN</sequence>
<organism evidence="3 4">
    <name type="scientific">Treponema bryantii</name>
    <dbReference type="NCBI Taxonomy" id="163"/>
    <lineage>
        <taxon>Bacteria</taxon>
        <taxon>Pseudomonadati</taxon>
        <taxon>Spirochaetota</taxon>
        <taxon>Spirochaetia</taxon>
        <taxon>Spirochaetales</taxon>
        <taxon>Treponemataceae</taxon>
        <taxon>Treponema</taxon>
    </lineage>
</organism>
<dbReference type="PANTHER" id="PTHR21021">
    <property type="entry name" value="GAF/PUTATIVE CYTOSKELETAL PROTEIN"/>
    <property type="match status" value="1"/>
</dbReference>
<reference evidence="4" key="1">
    <citation type="submission" date="2016-10" db="EMBL/GenBank/DDBJ databases">
        <authorList>
            <person name="Varghese N."/>
            <person name="Submissions S."/>
        </authorList>
    </citation>
    <scope>NUCLEOTIDE SEQUENCE [LARGE SCALE GENOMIC DNA]</scope>
    <source>
        <strain evidence="4">XBD1002</strain>
    </source>
</reference>
<dbReference type="PANTHER" id="PTHR21021:SF15">
    <property type="entry name" value="FREE METHIONINE-R-SULFOXIDE REDUCTASE"/>
    <property type="match status" value="1"/>
</dbReference>
<evidence type="ECO:0000259" key="2">
    <source>
        <dbReference type="Pfam" id="PF13185"/>
    </source>
</evidence>
<protein>
    <submittedName>
        <fullName evidence="3">GAF domain-containing protein</fullName>
    </submittedName>
</protein>
<dbReference type="PROSITE" id="PS01320">
    <property type="entry name" value="UPF0067"/>
    <property type="match status" value="1"/>
</dbReference>
<feature type="domain" description="GAF" evidence="2">
    <location>
        <begin position="32"/>
        <end position="150"/>
    </location>
</feature>
<gene>
    <name evidence="3" type="ORF">SAMN04487775_101110</name>
</gene>
<dbReference type="GO" id="GO:0005829">
    <property type="term" value="C:cytosol"/>
    <property type="evidence" value="ECO:0007669"/>
    <property type="project" value="TreeGrafter"/>
</dbReference>
<keyword evidence="4" id="KW-1185">Reference proteome</keyword>
<dbReference type="FunFam" id="3.30.450.40:FF:000008">
    <property type="entry name" value="GAF domain-containing proteins"/>
    <property type="match status" value="1"/>
</dbReference>
<dbReference type="OrthoDB" id="9796252at2"/>
<proteinExistence type="inferred from homology"/>